<protein>
    <submittedName>
        <fullName evidence="2">Membrane protein</fullName>
    </submittedName>
</protein>
<gene>
    <name evidence="2" type="ORF">BARAN1_0371</name>
</gene>
<reference evidence="3" key="1">
    <citation type="submission" date="2018-05" db="EMBL/GenBank/DDBJ databases">
        <authorList>
            <person name="Hao L."/>
        </authorList>
    </citation>
    <scope>NUCLEOTIDE SEQUENCE [LARGE SCALE GENOMIC DNA]</scope>
</reference>
<dbReference type="KEGG" id="bana:BARAN1_0371"/>
<evidence type="ECO:0000313" key="2">
    <source>
        <dbReference type="EMBL" id="SQD92396.1"/>
    </source>
</evidence>
<accession>A0A2X3KXZ2</accession>
<feature type="region of interest" description="Disordered" evidence="1">
    <location>
        <begin position="1"/>
        <end position="43"/>
    </location>
</feature>
<name>A0A2X3KXZ2_9BACT</name>
<sequence>MASRGTRPAGVSSAGRVEGATAAGREPVVPLKGRKRAAQNAFPQARAAWEPEWVQLAARPRHTPGRV</sequence>
<evidence type="ECO:0000256" key="1">
    <source>
        <dbReference type="SAM" id="MobiDB-lite"/>
    </source>
</evidence>
<proteinExistence type="predicted"/>
<dbReference type="Proteomes" id="UP000249818">
    <property type="component" value="Chromosome BARAN1"/>
</dbReference>
<keyword evidence="3" id="KW-1185">Reference proteome</keyword>
<dbReference type="AlphaFoldDB" id="A0A2X3KXZ2"/>
<evidence type="ECO:0000313" key="3">
    <source>
        <dbReference type="Proteomes" id="UP000249818"/>
    </source>
</evidence>
<dbReference type="EMBL" id="LS483254">
    <property type="protein sequence ID" value="SQD92396.1"/>
    <property type="molecule type" value="Genomic_DNA"/>
</dbReference>
<organism evidence="2 3">
    <name type="scientific">Candidatus Bipolaricaulis anaerobius</name>
    <dbReference type="NCBI Taxonomy" id="2026885"/>
    <lineage>
        <taxon>Bacteria</taxon>
        <taxon>Candidatus Bipolaricaulota</taxon>
        <taxon>Candidatus Bipolaricaulia</taxon>
        <taxon>Candidatus Bipolaricaulales</taxon>
        <taxon>Candidatus Bipolaricaulaceae</taxon>
        <taxon>Candidatus Bipolaricaulis</taxon>
    </lineage>
</organism>